<dbReference type="EnsemblPlants" id="OPUNC10G04030.1">
    <property type="protein sequence ID" value="OPUNC10G04030.1"/>
    <property type="gene ID" value="OPUNC10G04030"/>
</dbReference>
<proteinExistence type="predicted"/>
<evidence type="ECO:0000313" key="1">
    <source>
        <dbReference type="EnsemblPlants" id="OPUNC10G04030.1"/>
    </source>
</evidence>
<dbReference type="Gramene" id="OPUNC10G04030.1">
    <property type="protein sequence ID" value="OPUNC10G04030.1"/>
    <property type="gene ID" value="OPUNC10G04030"/>
</dbReference>
<dbReference type="AlphaFoldDB" id="A0A0E0M651"/>
<reference evidence="1" key="2">
    <citation type="submission" date="2018-05" db="EMBL/GenBank/DDBJ databases">
        <title>OpunRS2 (Oryza punctata Reference Sequence Version 2).</title>
        <authorList>
            <person name="Zhang J."/>
            <person name="Kudrna D."/>
            <person name="Lee S."/>
            <person name="Talag J."/>
            <person name="Welchert J."/>
            <person name="Wing R.A."/>
        </authorList>
    </citation>
    <scope>NUCLEOTIDE SEQUENCE [LARGE SCALE GENOMIC DNA]</scope>
</reference>
<name>A0A0E0M651_ORYPU</name>
<dbReference type="HOGENOM" id="CLU_093994_1_0_1"/>
<protein>
    <submittedName>
        <fullName evidence="1">Uncharacterized protein</fullName>
    </submittedName>
</protein>
<sequence>MAFNGNNSNNSFCFHTAPTPVEANNGCRSILSKVHQPFLASVLVASELIQKNGTDKFSTVSLATASRLQNQHWQGKQCQRTVIHSNSSEIVQFFSIDRSQCLKYQGSRVWSTSAMRLVLLQHRCPTTITRE</sequence>
<dbReference type="Proteomes" id="UP000026962">
    <property type="component" value="Chromosome 10"/>
</dbReference>
<accession>A0A0E0M651</accession>
<organism evidence="1">
    <name type="scientific">Oryza punctata</name>
    <name type="common">Red rice</name>
    <dbReference type="NCBI Taxonomy" id="4537"/>
    <lineage>
        <taxon>Eukaryota</taxon>
        <taxon>Viridiplantae</taxon>
        <taxon>Streptophyta</taxon>
        <taxon>Embryophyta</taxon>
        <taxon>Tracheophyta</taxon>
        <taxon>Spermatophyta</taxon>
        <taxon>Magnoliopsida</taxon>
        <taxon>Liliopsida</taxon>
        <taxon>Poales</taxon>
        <taxon>Poaceae</taxon>
        <taxon>BOP clade</taxon>
        <taxon>Oryzoideae</taxon>
        <taxon>Oryzeae</taxon>
        <taxon>Oryzinae</taxon>
        <taxon>Oryza</taxon>
    </lineage>
</organism>
<keyword evidence="2" id="KW-1185">Reference proteome</keyword>
<reference evidence="1" key="1">
    <citation type="submission" date="2015-04" db="UniProtKB">
        <authorList>
            <consortium name="EnsemblPlants"/>
        </authorList>
    </citation>
    <scope>IDENTIFICATION</scope>
</reference>
<evidence type="ECO:0000313" key="2">
    <source>
        <dbReference type="Proteomes" id="UP000026962"/>
    </source>
</evidence>